<evidence type="ECO:0000256" key="4">
    <source>
        <dbReference type="ARBA" id="ARBA00022475"/>
    </source>
</evidence>
<proteinExistence type="inferred from homology"/>
<dbReference type="OrthoDB" id="3231000at2759"/>
<dbReference type="AlphaFoldDB" id="A0A9P6A4E4"/>
<feature type="transmembrane region" description="Helical" evidence="9">
    <location>
        <begin position="485"/>
        <end position="505"/>
    </location>
</feature>
<keyword evidence="6 9" id="KW-1133">Transmembrane helix</keyword>
<evidence type="ECO:0000313" key="10">
    <source>
        <dbReference type="EMBL" id="KAF9497011.1"/>
    </source>
</evidence>
<dbReference type="GO" id="GO:0050897">
    <property type="term" value="F:cobalt ion binding"/>
    <property type="evidence" value="ECO:0007669"/>
    <property type="project" value="TreeGrafter"/>
</dbReference>
<reference evidence="10" key="1">
    <citation type="submission" date="2020-11" db="EMBL/GenBank/DDBJ databases">
        <authorList>
            <consortium name="DOE Joint Genome Institute"/>
            <person name="Ahrendt S."/>
            <person name="Riley R."/>
            <person name="Andreopoulos W."/>
            <person name="Labutti K."/>
            <person name="Pangilinan J."/>
            <person name="Ruiz-Duenas F.J."/>
            <person name="Barrasa J.M."/>
            <person name="Sanchez-Garcia M."/>
            <person name="Camarero S."/>
            <person name="Miyauchi S."/>
            <person name="Serrano A."/>
            <person name="Linde D."/>
            <person name="Babiker R."/>
            <person name="Drula E."/>
            <person name="Ayuso-Fernandez I."/>
            <person name="Pacheco R."/>
            <person name="Padilla G."/>
            <person name="Ferreira P."/>
            <person name="Barriuso J."/>
            <person name="Kellner H."/>
            <person name="Castanera R."/>
            <person name="Alfaro M."/>
            <person name="Ramirez L."/>
            <person name="Pisabarro A.G."/>
            <person name="Kuo A."/>
            <person name="Tritt A."/>
            <person name="Lipzen A."/>
            <person name="He G."/>
            <person name="Yan M."/>
            <person name="Ng V."/>
            <person name="Cullen D."/>
            <person name="Martin F."/>
            <person name="Rosso M.-N."/>
            <person name="Henrissat B."/>
            <person name="Hibbett D."/>
            <person name="Martinez A.T."/>
            <person name="Grigoriev I.V."/>
        </authorList>
    </citation>
    <scope>NUCLEOTIDE SEQUENCE</scope>
    <source>
        <strain evidence="10">ATCC 90797</strain>
    </source>
</reference>
<comment type="subcellular location">
    <subcellularLocation>
        <location evidence="1">Cell membrane</location>
        <topology evidence="1">Multi-pass membrane protein</topology>
    </subcellularLocation>
</comment>
<protein>
    <submittedName>
        <fullName evidence="10">Uncharacterized protein</fullName>
    </submittedName>
</protein>
<evidence type="ECO:0000256" key="7">
    <source>
        <dbReference type="ARBA" id="ARBA00023136"/>
    </source>
</evidence>
<evidence type="ECO:0000256" key="5">
    <source>
        <dbReference type="ARBA" id="ARBA00022692"/>
    </source>
</evidence>
<dbReference type="EMBL" id="MU154547">
    <property type="protein sequence ID" value="KAF9497011.1"/>
    <property type="molecule type" value="Genomic_DNA"/>
</dbReference>
<dbReference type="PANTHER" id="PTHR46494:SF1">
    <property type="entry name" value="CORA FAMILY METAL ION TRANSPORTER (EUROFUNG)"/>
    <property type="match status" value="1"/>
</dbReference>
<dbReference type="InterPro" id="IPR002523">
    <property type="entry name" value="MgTranspt_CorA/ZnTranspt_ZntB"/>
</dbReference>
<dbReference type="SUPFAM" id="SSF144083">
    <property type="entry name" value="Magnesium transport protein CorA, transmembrane region"/>
    <property type="match status" value="1"/>
</dbReference>
<sequence length="602" mass="67713">MARTVLDIPLKPGSSRFTPVPTPSHRHAAPSAPWPWLDSSTSTDVSSDDAGRPECPHPEGECGGCWCGYPQTLFPNWRVDQQSKSGIRKIIQASSSGHKDKSIIYRLDMLASGVFEAQEPLDLASQSTETLWEQVQQRRPEGTRVRALFVEDLSGTTLQMLGTRYNIEPFFFSSALNWIPTRYQEELRHGQGDHMTLVLKFVSTKEILPPQGVVTAPQSPTTTVSASAGRPLHPDDHAEELVIDTQKPLYLRSSSDTSIIFQDLLALHVIRSNSGSTILSYHAPPSKWNSTSAKFLCERISVAGRSVYWQHIFRRSQDPTCVILLILWHAFYAWDEALEVLYRHICYLESGVMSTNDPKMTNELHVIRAHILHYDSLLGDFRKTIQFVEKIHNPALVTTTVTSSSSSSSSATTSNGADEWKDLLHKECAHMLSGVDRLEETLKMHDKRLRNVMNLTFSLVNIEDSKRMAALAEASGRDSAAMRQISSLTMIFLPASLVAAVFGMNVTEINEGSFPRFHTYLAIAIPLTIFTVWVTVALQFRSQIIASRERKEKMNQGSDLETSWEDDESLSAWSGLWWPILLGKIWMRNRRTHGTQDEKTLM</sequence>
<dbReference type="SUPFAM" id="SSF143865">
    <property type="entry name" value="CorA soluble domain-like"/>
    <property type="match status" value="1"/>
</dbReference>
<dbReference type="GO" id="GO:0015087">
    <property type="term" value="F:cobalt ion transmembrane transporter activity"/>
    <property type="evidence" value="ECO:0007669"/>
    <property type="project" value="TreeGrafter"/>
</dbReference>
<feature type="region of interest" description="Disordered" evidence="8">
    <location>
        <begin position="1"/>
        <end position="57"/>
    </location>
</feature>
<gene>
    <name evidence="10" type="ORF">BDN71DRAFT_1505246</name>
</gene>
<evidence type="ECO:0000256" key="1">
    <source>
        <dbReference type="ARBA" id="ARBA00004651"/>
    </source>
</evidence>
<accession>A0A9P6A4E4</accession>
<evidence type="ECO:0000313" key="11">
    <source>
        <dbReference type="Proteomes" id="UP000807025"/>
    </source>
</evidence>
<evidence type="ECO:0000256" key="6">
    <source>
        <dbReference type="ARBA" id="ARBA00022989"/>
    </source>
</evidence>
<evidence type="ECO:0000256" key="3">
    <source>
        <dbReference type="ARBA" id="ARBA00022448"/>
    </source>
</evidence>
<dbReference type="Pfam" id="PF01544">
    <property type="entry name" value="CorA"/>
    <property type="match status" value="1"/>
</dbReference>
<dbReference type="PANTHER" id="PTHR46494">
    <property type="entry name" value="CORA FAMILY METAL ION TRANSPORTER (EUROFUNG)"/>
    <property type="match status" value="1"/>
</dbReference>
<keyword evidence="7 9" id="KW-0472">Membrane</keyword>
<dbReference type="InterPro" id="IPR045863">
    <property type="entry name" value="CorA_TM1_TM2"/>
</dbReference>
<keyword evidence="11" id="KW-1185">Reference proteome</keyword>
<keyword evidence="4" id="KW-1003">Cell membrane</keyword>
<dbReference type="InterPro" id="IPR045861">
    <property type="entry name" value="CorA_cytoplasmic_dom"/>
</dbReference>
<dbReference type="GO" id="GO:0000287">
    <property type="term" value="F:magnesium ion binding"/>
    <property type="evidence" value="ECO:0007669"/>
    <property type="project" value="TreeGrafter"/>
</dbReference>
<organism evidence="10 11">
    <name type="scientific">Pleurotus eryngii</name>
    <name type="common">Boletus of the steppes</name>
    <dbReference type="NCBI Taxonomy" id="5323"/>
    <lineage>
        <taxon>Eukaryota</taxon>
        <taxon>Fungi</taxon>
        <taxon>Dikarya</taxon>
        <taxon>Basidiomycota</taxon>
        <taxon>Agaricomycotina</taxon>
        <taxon>Agaricomycetes</taxon>
        <taxon>Agaricomycetidae</taxon>
        <taxon>Agaricales</taxon>
        <taxon>Pleurotineae</taxon>
        <taxon>Pleurotaceae</taxon>
        <taxon>Pleurotus</taxon>
    </lineage>
</organism>
<dbReference type="GO" id="GO:0015095">
    <property type="term" value="F:magnesium ion transmembrane transporter activity"/>
    <property type="evidence" value="ECO:0007669"/>
    <property type="project" value="TreeGrafter"/>
</dbReference>
<keyword evidence="5 9" id="KW-0812">Transmembrane</keyword>
<dbReference type="Proteomes" id="UP000807025">
    <property type="component" value="Unassembled WGS sequence"/>
</dbReference>
<keyword evidence="3" id="KW-0813">Transport</keyword>
<dbReference type="GO" id="GO:0005886">
    <property type="term" value="C:plasma membrane"/>
    <property type="evidence" value="ECO:0007669"/>
    <property type="project" value="UniProtKB-SubCell"/>
</dbReference>
<evidence type="ECO:0000256" key="2">
    <source>
        <dbReference type="ARBA" id="ARBA00009765"/>
    </source>
</evidence>
<dbReference type="Gene3D" id="1.20.58.340">
    <property type="entry name" value="Magnesium transport protein CorA, transmembrane region"/>
    <property type="match status" value="1"/>
</dbReference>
<evidence type="ECO:0000256" key="9">
    <source>
        <dbReference type="SAM" id="Phobius"/>
    </source>
</evidence>
<name>A0A9P6A4E4_PLEER</name>
<feature type="transmembrane region" description="Helical" evidence="9">
    <location>
        <begin position="517"/>
        <end position="540"/>
    </location>
</feature>
<comment type="caution">
    <text evidence="10">The sequence shown here is derived from an EMBL/GenBank/DDBJ whole genome shotgun (WGS) entry which is preliminary data.</text>
</comment>
<comment type="similarity">
    <text evidence="2">Belongs to the CorA metal ion transporter (MIT) (TC 1.A.35) family.</text>
</comment>
<evidence type="ECO:0000256" key="8">
    <source>
        <dbReference type="SAM" id="MobiDB-lite"/>
    </source>
</evidence>